<keyword evidence="2" id="KW-1003">Cell membrane</keyword>
<dbReference type="AlphaFoldDB" id="R6Y389"/>
<sequence>MVSLGVEAVGINYFTAFGFAFIATAAFGILFQAPRKSLPISGFIGAVGWVVYCYIRKDLAYDSFYAMFFATVALSLLSELAARVFKQPVTIFVIPGIIPIVPGLGMYRGMAAIIENNYETGMNILITTGMDASAIALGMMLMTSVFRVIKISKDHKRLLQLLHKENKQ</sequence>
<dbReference type="InterPro" id="IPR050539">
    <property type="entry name" value="ThrE_Dicarb/AminoAcid_Exp"/>
</dbReference>
<gene>
    <name evidence="10" type="ORF">BN587_01291</name>
</gene>
<evidence type="ECO:0000256" key="8">
    <source>
        <dbReference type="SAM" id="Phobius"/>
    </source>
</evidence>
<dbReference type="PANTHER" id="PTHR34390">
    <property type="entry name" value="UPF0442 PROTEIN YJJB-RELATED"/>
    <property type="match status" value="1"/>
</dbReference>
<dbReference type="EMBL" id="CBGL010000136">
    <property type="protein sequence ID" value="CDD12867.1"/>
    <property type="molecule type" value="Genomic_DNA"/>
</dbReference>
<dbReference type="GO" id="GO:0015744">
    <property type="term" value="P:succinate transport"/>
    <property type="evidence" value="ECO:0007669"/>
    <property type="project" value="TreeGrafter"/>
</dbReference>
<feature type="transmembrane region" description="Helical" evidence="8">
    <location>
        <begin position="122"/>
        <end position="149"/>
    </location>
</feature>
<keyword evidence="4 8" id="KW-0812">Transmembrane</keyword>
<evidence type="ECO:0000256" key="5">
    <source>
        <dbReference type="ARBA" id="ARBA00022989"/>
    </source>
</evidence>
<feature type="transmembrane region" description="Helical" evidence="8">
    <location>
        <begin position="38"/>
        <end position="57"/>
    </location>
</feature>
<comment type="caution">
    <text evidence="10">The sequence shown here is derived from an EMBL/GenBank/DDBJ whole genome shotgun (WGS) entry which is preliminary data.</text>
</comment>
<name>R6Y389_9FIRM</name>
<comment type="subcellular location">
    <subcellularLocation>
        <location evidence="1">Cell membrane</location>
        <topology evidence="1">Multi-pass membrane protein</topology>
    </subcellularLocation>
</comment>
<evidence type="ECO:0000256" key="7">
    <source>
        <dbReference type="ARBA" id="ARBA00034125"/>
    </source>
</evidence>
<accession>R6Y389</accession>
<keyword evidence="3" id="KW-0997">Cell inner membrane</keyword>
<feature type="domain" description="Threonine/Serine exporter ThrE" evidence="9">
    <location>
        <begin position="19"/>
        <end position="145"/>
    </location>
</feature>
<reference evidence="10" key="1">
    <citation type="submission" date="2012-11" db="EMBL/GenBank/DDBJ databases">
        <title>Dependencies among metagenomic species, viruses, plasmids and units of genetic variation.</title>
        <authorList>
            <person name="Nielsen H.B."/>
            <person name="Almeida M."/>
            <person name="Juncker A.S."/>
            <person name="Rasmussen S."/>
            <person name="Li J."/>
            <person name="Sunagawa S."/>
            <person name="Plichta D."/>
            <person name="Gautier L."/>
            <person name="Le Chatelier E."/>
            <person name="Peletier E."/>
            <person name="Bonde I."/>
            <person name="Nielsen T."/>
            <person name="Manichanh C."/>
            <person name="Arumugam M."/>
            <person name="Batto J."/>
            <person name="Santos M.B.Q.D."/>
            <person name="Blom N."/>
            <person name="Borruel N."/>
            <person name="Burgdorf K.S."/>
            <person name="Boumezbeur F."/>
            <person name="Casellas F."/>
            <person name="Dore J."/>
            <person name="Guarner F."/>
            <person name="Hansen T."/>
            <person name="Hildebrand F."/>
            <person name="Kaas R.S."/>
            <person name="Kennedy S."/>
            <person name="Kristiansen K."/>
            <person name="Kultima J.R."/>
            <person name="Leonard P."/>
            <person name="Levenez F."/>
            <person name="Lund O."/>
            <person name="Moumen B."/>
            <person name="Le Paslier D."/>
            <person name="Pons N."/>
            <person name="Pedersen O."/>
            <person name="Prifti E."/>
            <person name="Qin J."/>
            <person name="Raes J."/>
            <person name="Tap J."/>
            <person name="Tims S."/>
            <person name="Ussery D.W."/>
            <person name="Yamada T."/>
            <person name="MetaHit consortium"/>
            <person name="Renault P."/>
            <person name="Sicheritz-Ponten T."/>
            <person name="Bork P."/>
            <person name="Wang J."/>
            <person name="Brunak S."/>
            <person name="Ehrlich S.D."/>
        </authorList>
    </citation>
    <scope>NUCLEOTIDE SEQUENCE [LARGE SCALE GENOMIC DNA]</scope>
</reference>
<dbReference type="InterPro" id="IPR024528">
    <property type="entry name" value="ThrE_2"/>
</dbReference>
<evidence type="ECO:0000259" key="9">
    <source>
        <dbReference type="Pfam" id="PF12821"/>
    </source>
</evidence>
<dbReference type="GO" id="GO:0005886">
    <property type="term" value="C:plasma membrane"/>
    <property type="evidence" value="ECO:0007669"/>
    <property type="project" value="UniProtKB-SubCell"/>
</dbReference>
<evidence type="ECO:0000313" key="11">
    <source>
        <dbReference type="Proteomes" id="UP000014937"/>
    </source>
</evidence>
<feature type="transmembrane region" description="Helical" evidence="8">
    <location>
        <begin position="12"/>
        <end position="31"/>
    </location>
</feature>
<feature type="transmembrane region" description="Helical" evidence="8">
    <location>
        <begin position="63"/>
        <end position="82"/>
    </location>
</feature>
<dbReference type="PANTHER" id="PTHR34390:SF1">
    <property type="entry name" value="SUCCINATE TRANSPORTER SUBUNIT YJJB-RELATED"/>
    <property type="match status" value="1"/>
</dbReference>
<organism evidence="10 11">
    <name type="scientific">Phascolarctobacterium succinatutens CAG:287</name>
    <dbReference type="NCBI Taxonomy" id="1263101"/>
    <lineage>
        <taxon>Bacteria</taxon>
        <taxon>Bacillati</taxon>
        <taxon>Bacillota</taxon>
        <taxon>Negativicutes</taxon>
        <taxon>Acidaminococcales</taxon>
        <taxon>Acidaminococcaceae</taxon>
        <taxon>Phascolarctobacterium</taxon>
    </lineage>
</organism>
<proteinExistence type="inferred from homology"/>
<feature type="transmembrane region" description="Helical" evidence="8">
    <location>
        <begin position="89"/>
        <end position="110"/>
    </location>
</feature>
<protein>
    <recommendedName>
        <fullName evidence="9">Threonine/Serine exporter ThrE domain-containing protein</fullName>
    </recommendedName>
</protein>
<evidence type="ECO:0000256" key="2">
    <source>
        <dbReference type="ARBA" id="ARBA00022475"/>
    </source>
</evidence>
<comment type="similarity">
    <text evidence="7">Belongs to the ThrE exporter (TC 2.A.79) family.</text>
</comment>
<dbReference type="Pfam" id="PF12821">
    <property type="entry name" value="ThrE_2"/>
    <property type="match status" value="1"/>
</dbReference>
<evidence type="ECO:0000313" key="10">
    <source>
        <dbReference type="EMBL" id="CDD12867.1"/>
    </source>
</evidence>
<keyword evidence="6 8" id="KW-0472">Membrane</keyword>
<evidence type="ECO:0000256" key="6">
    <source>
        <dbReference type="ARBA" id="ARBA00023136"/>
    </source>
</evidence>
<dbReference type="HOGENOM" id="CLU_117642_0_0_9"/>
<evidence type="ECO:0000256" key="3">
    <source>
        <dbReference type="ARBA" id="ARBA00022519"/>
    </source>
</evidence>
<keyword evidence="5 8" id="KW-1133">Transmembrane helix</keyword>
<evidence type="ECO:0000256" key="1">
    <source>
        <dbReference type="ARBA" id="ARBA00004651"/>
    </source>
</evidence>
<dbReference type="Proteomes" id="UP000014937">
    <property type="component" value="Unassembled WGS sequence"/>
</dbReference>
<evidence type="ECO:0000256" key="4">
    <source>
        <dbReference type="ARBA" id="ARBA00022692"/>
    </source>
</evidence>